<dbReference type="Proteomes" id="UP000294239">
    <property type="component" value="Unassembled WGS sequence"/>
</dbReference>
<dbReference type="InterPro" id="IPR051258">
    <property type="entry name" value="Diverse_Substrate_Transporter"/>
</dbReference>
<evidence type="ECO:0000256" key="5">
    <source>
        <dbReference type="ARBA" id="ARBA00023136"/>
    </source>
</evidence>
<organism evidence="8 9">
    <name type="scientific">Agrobacterium cavarae</name>
    <dbReference type="NCBI Taxonomy" id="2528239"/>
    <lineage>
        <taxon>Bacteria</taxon>
        <taxon>Pseudomonadati</taxon>
        <taxon>Pseudomonadota</taxon>
        <taxon>Alphaproteobacteria</taxon>
        <taxon>Hyphomicrobiales</taxon>
        <taxon>Rhizobiaceae</taxon>
        <taxon>Rhizobium/Agrobacterium group</taxon>
        <taxon>Agrobacterium</taxon>
    </lineage>
</organism>
<proteinExistence type="predicted"/>
<comment type="caution">
    <text evidence="8">The sequence shown here is derived from an EMBL/GenBank/DDBJ whole genome shotgun (WGS) entry which is preliminary data.</text>
</comment>
<evidence type="ECO:0000256" key="6">
    <source>
        <dbReference type="SAM" id="Phobius"/>
    </source>
</evidence>
<protein>
    <submittedName>
        <fullName evidence="8">DMT family transporter</fullName>
    </submittedName>
</protein>
<evidence type="ECO:0000259" key="7">
    <source>
        <dbReference type="Pfam" id="PF00892"/>
    </source>
</evidence>
<evidence type="ECO:0000256" key="2">
    <source>
        <dbReference type="ARBA" id="ARBA00022475"/>
    </source>
</evidence>
<feature type="transmembrane region" description="Helical" evidence="6">
    <location>
        <begin position="80"/>
        <end position="99"/>
    </location>
</feature>
<evidence type="ECO:0000256" key="1">
    <source>
        <dbReference type="ARBA" id="ARBA00004651"/>
    </source>
</evidence>
<dbReference type="SUPFAM" id="SSF103481">
    <property type="entry name" value="Multidrug resistance efflux transporter EmrE"/>
    <property type="match status" value="1"/>
</dbReference>
<sequence length="305" mass="32055">MTVIQTRPVLENRRPSASAWADLALLGVALVWGASYPVAKSALVLAPVLVLIFCRFLLTALAMSLIAGKELTSTNVYDRACGILLGAILFAIFIAETYGVTLTSATNTALIISLCVVFTPILDYGLSRRLPPLGIIGATASCCVGVGVLTGGNLTFTGGDLLVLAAAVLRAVMVVATKRLMATRTMSTAALTAIQAWTVALSTMLMIIVLGKSDDLFFAGDTSFWLAVAFLSLFCTIAAFYVQNAAVRRTSPTRVSLLMGTEPLFGFLLAHALLSEPITTTSLVGASLIVAGTFAGILFENRKLP</sequence>
<feature type="domain" description="EamA" evidence="7">
    <location>
        <begin position="20"/>
        <end position="146"/>
    </location>
</feature>
<feature type="transmembrane region" description="Helical" evidence="6">
    <location>
        <begin position="20"/>
        <end position="39"/>
    </location>
</feature>
<feature type="transmembrane region" description="Helical" evidence="6">
    <location>
        <begin position="161"/>
        <end position="177"/>
    </location>
</feature>
<feature type="transmembrane region" description="Helical" evidence="6">
    <location>
        <begin position="280"/>
        <end position="299"/>
    </location>
</feature>
<keyword evidence="2" id="KW-1003">Cell membrane</keyword>
<feature type="transmembrane region" description="Helical" evidence="6">
    <location>
        <begin position="189"/>
        <end position="211"/>
    </location>
</feature>
<gene>
    <name evidence="8" type="ORF">EYC79_19940</name>
</gene>
<accession>A0ABY1Y619</accession>
<feature type="transmembrane region" description="Helical" evidence="6">
    <location>
        <begin position="255"/>
        <end position="274"/>
    </location>
</feature>
<dbReference type="InterPro" id="IPR000620">
    <property type="entry name" value="EamA_dom"/>
</dbReference>
<dbReference type="RefSeq" id="WP_130979268.1">
    <property type="nucleotide sequence ID" value="NZ_SISF01000033.1"/>
</dbReference>
<dbReference type="GeneID" id="301043459"/>
<feature type="transmembrane region" description="Helical" evidence="6">
    <location>
        <begin position="105"/>
        <end position="126"/>
    </location>
</feature>
<evidence type="ECO:0000313" key="9">
    <source>
        <dbReference type="Proteomes" id="UP000294239"/>
    </source>
</evidence>
<dbReference type="InterPro" id="IPR037185">
    <property type="entry name" value="EmrE-like"/>
</dbReference>
<evidence type="ECO:0000313" key="8">
    <source>
        <dbReference type="EMBL" id="TBN09454.1"/>
    </source>
</evidence>
<dbReference type="PANTHER" id="PTHR42920">
    <property type="entry name" value="OS03G0707200 PROTEIN-RELATED"/>
    <property type="match status" value="1"/>
</dbReference>
<feature type="transmembrane region" description="Helical" evidence="6">
    <location>
        <begin position="133"/>
        <end position="155"/>
    </location>
</feature>
<evidence type="ECO:0000256" key="4">
    <source>
        <dbReference type="ARBA" id="ARBA00022989"/>
    </source>
</evidence>
<keyword evidence="9" id="KW-1185">Reference proteome</keyword>
<evidence type="ECO:0000256" key="3">
    <source>
        <dbReference type="ARBA" id="ARBA00022692"/>
    </source>
</evidence>
<keyword evidence="3 6" id="KW-0812">Transmembrane</keyword>
<feature type="transmembrane region" description="Helical" evidence="6">
    <location>
        <begin position="223"/>
        <end position="243"/>
    </location>
</feature>
<dbReference type="PANTHER" id="PTHR42920:SF5">
    <property type="entry name" value="EAMA DOMAIN-CONTAINING PROTEIN"/>
    <property type="match status" value="1"/>
</dbReference>
<name>A0ABY1Y619_9HYPH</name>
<feature type="transmembrane region" description="Helical" evidence="6">
    <location>
        <begin position="45"/>
        <end position="68"/>
    </location>
</feature>
<keyword evidence="5 6" id="KW-0472">Membrane</keyword>
<dbReference type="Pfam" id="PF00892">
    <property type="entry name" value="EamA"/>
    <property type="match status" value="2"/>
</dbReference>
<keyword evidence="4 6" id="KW-1133">Transmembrane helix</keyword>
<comment type="subcellular location">
    <subcellularLocation>
        <location evidence="1">Cell membrane</location>
        <topology evidence="1">Multi-pass membrane protein</topology>
    </subcellularLocation>
</comment>
<dbReference type="EMBL" id="SISF01000033">
    <property type="protein sequence ID" value="TBN09454.1"/>
    <property type="molecule type" value="Genomic_DNA"/>
</dbReference>
<feature type="domain" description="EamA" evidence="7">
    <location>
        <begin position="159"/>
        <end position="294"/>
    </location>
</feature>
<reference evidence="8 9" key="1">
    <citation type="submission" date="2019-02" db="EMBL/GenBank/DDBJ databases">
        <title>Current taxonomic status of genus Agrobacterium and description of Agrobacterium cavarae sp. nov. isolated from maize roots.</title>
        <authorList>
            <person name="Flores-Felix J.D."/>
            <person name="Menendez E."/>
            <person name="Ramirez-Bahena M.H."/>
            <person name="Garcia-Fraile P."/>
            <person name="Velazquez E."/>
        </authorList>
    </citation>
    <scope>NUCLEOTIDE SEQUENCE [LARGE SCALE GENOMIC DNA]</scope>
    <source>
        <strain evidence="8 9">RZME10</strain>
    </source>
</reference>